<protein>
    <submittedName>
        <fullName evidence="1">Uncharacterized protein</fullName>
    </submittedName>
</protein>
<dbReference type="AlphaFoldDB" id="A0A0F8XLA3"/>
<reference evidence="1" key="1">
    <citation type="journal article" date="2015" name="Nature">
        <title>Complex archaea that bridge the gap between prokaryotes and eukaryotes.</title>
        <authorList>
            <person name="Spang A."/>
            <person name="Saw J.H."/>
            <person name="Jorgensen S.L."/>
            <person name="Zaremba-Niedzwiedzka K."/>
            <person name="Martijn J."/>
            <person name="Lind A.E."/>
            <person name="van Eijk R."/>
            <person name="Schleper C."/>
            <person name="Guy L."/>
            <person name="Ettema T.J."/>
        </authorList>
    </citation>
    <scope>NUCLEOTIDE SEQUENCE</scope>
</reference>
<accession>A0A0F8XLA3</accession>
<sequence length="149" mass="17398">RLFGRIMMRVIRREPKQSSSIHQTPHNASFVPIESRKTEKFKYAVWLGVSKYINDKLLALRTIRNKIIQKPQLWVQEVDFKSIRKDVSVWVVEAVIEGSVVNFIVWALMGWTFNLVTVLAWGFAVKQLLSVYWRLRRNGSPATIPTKDK</sequence>
<evidence type="ECO:0000313" key="1">
    <source>
        <dbReference type="EMBL" id="KKK69743.1"/>
    </source>
</evidence>
<comment type="caution">
    <text evidence="1">The sequence shown here is derived from an EMBL/GenBank/DDBJ whole genome shotgun (WGS) entry which is preliminary data.</text>
</comment>
<organism evidence="1">
    <name type="scientific">marine sediment metagenome</name>
    <dbReference type="NCBI Taxonomy" id="412755"/>
    <lineage>
        <taxon>unclassified sequences</taxon>
        <taxon>metagenomes</taxon>
        <taxon>ecological metagenomes</taxon>
    </lineage>
</organism>
<feature type="non-terminal residue" evidence="1">
    <location>
        <position position="1"/>
    </location>
</feature>
<dbReference type="EMBL" id="LAZR01058506">
    <property type="protein sequence ID" value="KKK69743.1"/>
    <property type="molecule type" value="Genomic_DNA"/>
</dbReference>
<proteinExistence type="predicted"/>
<gene>
    <name evidence="1" type="ORF">LCGC14_2930990</name>
</gene>
<name>A0A0F8XLA3_9ZZZZ</name>